<dbReference type="Gene3D" id="3.30.1330.30">
    <property type="match status" value="1"/>
</dbReference>
<comment type="caution">
    <text evidence="3">The sequence shown here is derived from an EMBL/GenBank/DDBJ whole genome shotgun (WGS) entry which is preliminary data.</text>
</comment>
<dbReference type="InterPro" id="IPR013123">
    <property type="entry name" value="SpoU_subst-bd"/>
</dbReference>
<feature type="region of interest" description="Disordered" evidence="1">
    <location>
        <begin position="64"/>
        <end position="87"/>
    </location>
</feature>
<feature type="domain" description="RNA 2-O ribose methyltransferase substrate binding" evidence="2">
    <location>
        <begin position="123"/>
        <end position="161"/>
    </location>
</feature>
<dbReference type="PANTHER" id="PTHR46103">
    <property type="entry name" value="RRNA METHYLTRANSFERASE 1, MITOCHONDRIAL"/>
    <property type="match status" value="1"/>
</dbReference>
<dbReference type="InterPro" id="IPR047182">
    <property type="entry name" value="MRM1"/>
</dbReference>
<sequence>GERNGSDGAVRINLRLIEDSGLQHIYGIAPVLNALQWDVRDFDDPEEAEDEDVAELKRRLAGSDLSDDFDDDEDEEGDDDFYERKDRREIKPEAQLKPHLFVQEGTLSASRRSFRTASKAEASSEILSLAERRGLPVVEVDKGVLNTLCSNRPHQGFVLRCGGLDFERLGRLPRARGRRAGSVAGARRGGRSSESG</sequence>
<keyword evidence="4" id="KW-1185">Reference proteome</keyword>
<accession>K0T0E9</accession>
<dbReference type="InterPro" id="IPR029064">
    <property type="entry name" value="Ribosomal_eL30-like_sf"/>
</dbReference>
<feature type="compositionally biased region" description="Acidic residues" evidence="1">
    <location>
        <begin position="65"/>
        <end position="81"/>
    </location>
</feature>
<reference evidence="3 4" key="1">
    <citation type="journal article" date="2012" name="Genome Biol.">
        <title>Genome and low-iron response of an oceanic diatom adapted to chronic iron limitation.</title>
        <authorList>
            <person name="Lommer M."/>
            <person name="Specht M."/>
            <person name="Roy A.S."/>
            <person name="Kraemer L."/>
            <person name="Andreson R."/>
            <person name="Gutowska M.A."/>
            <person name="Wolf J."/>
            <person name="Bergner S.V."/>
            <person name="Schilhabel M.B."/>
            <person name="Klostermeier U.C."/>
            <person name="Beiko R.G."/>
            <person name="Rosenstiel P."/>
            <person name="Hippler M."/>
            <person name="Laroche J."/>
        </authorList>
    </citation>
    <scope>NUCLEOTIDE SEQUENCE [LARGE SCALE GENOMIC DNA]</scope>
    <source>
        <strain evidence="3 4">CCMP1005</strain>
    </source>
</reference>
<feature type="non-terminal residue" evidence="3">
    <location>
        <position position="1"/>
    </location>
</feature>
<protein>
    <recommendedName>
        <fullName evidence="2">RNA 2-O ribose methyltransferase substrate binding domain-containing protein</fullName>
    </recommendedName>
</protein>
<evidence type="ECO:0000313" key="3">
    <source>
        <dbReference type="EMBL" id="EJK63962.1"/>
    </source>
</evidence>
<dbReference type="Proteomes" id="UP000266841">
    <property type="component" value="Unassembled WGS sequence"/>
</dbReference>
<name>K0T0E9_THAOC</name>
<organism evidence="3 4">
    <name type="scientific">Thalassiosira oceanica</name>
    <name type="common">Marine diatom</name>
    <dbReference type="NCBI Taxonomy" id="159749"/>
    <lineage>
        <taxon>Eukaryota</taxon>
        <taxon>Sar</taxon>
        <taxon>Stramenopiles</taxon>
        <taxon>Ochrophyta</taxon>
        <taxon>Bacillariophyta</taxon>
        <taxon>Coscinodiscophyceae</taxon>
        <taxon>Thalassiosirophycidae</taxon>
        <taxon>Thalassiosirales</taxon>
        <taxon>Thalassiosiraceae</taxon>
        <taxon>Thalassiosira</taxon>
    </lineage>
</organism>
<proteinExistence type="predicted"/>
<dbReference type="Pfam" id="PF08032">
    <property type="entry name" value="SpoU_sub_bind"/>
    <property type="match status" value="1"/>
</dbReference>
<evidence type="ECO:0000313" key="4">
    <source>
        <dbReference type="Proteomes" id="UP000266841"/>
    </source>
</evidence>
<dbReference type="OrthoDB" id="270651at2759"/>
<evidence type="ECO:0000256" key="1">
    <source>
        <dbReference type="SAM" id="MobiDB-lite"/>
    </source>
</evidence>
<evidence type="ECO:0000259" key="2">
    <source>
        <dbReference type="Pfam" id="PF08032"/>
    </source>
</evidence>
<feature type="region of interest" description="Disordered" evidence="1">
    <location>
        <begin position="176"/>
        <end position="196"/>
    </location>
</feature>
<dbReference type="EMBL" id="AGNL01017821">
    <property type="protein sequence ID" value="EJK63962.1"/>
    <property type="molecule type" value="Genomic_DNA"/>
</dbReference>
<dbReference type="GO" id="GO:0016435">
    <property type="term" value="F:rRNA (guanine) methyltransferase activity"/>
    <property type="evidence" value="ECO:0007669"/>
    <property type="project" value="TreeGrafter"/>
</dbReference>
<dbReference type="SUPFAM" id="SSF55315">
    <property type="entry name" value="L30e-like"/>
    <property type="match status" value="1"/>
</dbReference>
<dbReference type="PANTHER" id="PTHR46103:SF1">
    <property type="entry name" value="RRNA METHYLTRANSFERASE 1, MITOCHONDRIAL"/>
    <property type="match status" value="1"/>
</dbReference>
<feature type="compositionally biased region" description="Low complexity" evidence="1">
    <location>
        <begin position="180"/>
        <end position="196"/>
    </location>
</feature>
<gene>
    <name evidence="3" type="ORF">THAOC_15352</name>
</gene>
<dbReference type="AlphaFoldDB" id="K0T0E9"/>